<protein>
    <recommendedName>
        <fullName evidence="3">ASCH domain-containing protein</fullName>
    </recommendedName>
</protein>
<name>A0ABP7F2P3_9MICO</name>
<evidence type="ECO:0000313" key="2">
    <source>
        <dbReference type="Proteomes" id="UP001501004"/>
    </source>
</evidence>
<organism evidence="1 2">
    <name type="scientific">Leifsonella bigeumensis</name>
    <dbReference type="NCBI Taxonomy" id="433643"/>
    <lineage>
        <taxon>Bacteria</taxon>
        <taxon>Bacillati</taxon>
        <taxon>Actinomycetota</taxon>
        <taxon>Actinomycetes</taxon>
        <taxon>Micrococcales</taxon>
        <taxon>Microbacteriaceae</taxon>
        <taxon>Leifsonella</taxon>
    </lineage>
</organism>
<dbReference type="Proteomes" id="UP001501004">
    <property type="component" value="Unassembled WGS sequence"/>
</dbReference>
<dbReference type="InterPro" id="IPR015947">
    <property type="entry name" value="PUA-like_sf"/>
</dbReference>
<accession>A0ABP7F2P3</accession>
<gene>
    <name evidence="1" type="ORF">GCM10022239_03660</name>
</gene>
<sequence>MRILTVRQPWAWAIIHGGKNVENRPQNLAGDYRGPIAIHAGKEWDLRGGRSGLIWDALSDDFGWPVGAEAARHDPRPGFDAIRPLGAIIGVVNLVGVHRTRENGECRPMGLGWCSRWAEPNAWHLRLADPRPLVEPIPYKGALGLRELPADVVERILAGVTS</sequence>
<dbReference type="RefSeq" id="WP_344753103.1">
    <property type="nucleotide sequence ID" value="NZ_BAABAE010000001.1"/>
</dbReference>
<evidence type="ECO:0000313" key="1">
    <source>
        <dbReference type="EMBL" id="GAA3730332.1"/>
    </source>
</evidence>
<evidence type="ECO:0008006" key="3">
    <source>
        <dbReference type="Google" id="ProtNLM"/>
    </source>
</evidence>
<proteinExistence type="predicted"/>
<dbReference type="SUPFAM" id="SSF88697">
    <property type="entry name" value="PUA domain-like"/>
    <property type="match status" value="1"/>
</dbReference>
<reference evidence="2" key="1">
    <citation type="journal article" date="2019" name="Int. J. Syst. Evol. Microbiol.">
        <title>The Global Catalogue of Microorganisms (GCM) 10K type strain sequencing project: providing services to taxonomists for standard genome sequencing and annotation.</title>
        <authorList>
            <consortium name="The Broad Institute Genomics Platform"/>
            <consortium name="The Broad Institute Genome Sequencing Center for Infectious Disease"/>
            <person name="Wu L."/>
            <person name="Ma J."/>
        </authorList>
    </citation>
    <scope>NUCLEOTIDE SEQUENCE [LARGE SCALE GENOMIC DNA]</scope>
    <source>
        <strain evidence="2">JCM 16949</strain>
    </source>
</reference>
<keyword evidence="2" id="KW-1185">Reference proteome</keyword>
<dbReference type="EMBL" id="BAABAE010000001">
    <property type="protein sequence ID" value="GAA3730332.1"/>
    <property type="molecule type" value="Genomic_DNA"/>
</dbReference>
<dbReference type="Gene3D" id="2.30.130.30">
    <property type="entry name" value="Hypothetical protein"/>
    <property type="match status" value="1"/>
</dbReference>
<comment type="caution">
    <text evidence="1">The sequence shown here is derived from an EMBL/GenBank/DDBJ whole genome shotgun (WGS) entry which is preliminary data.</text>
</comment>